<comment type="caution">
    <text evidence="1">The sequence shown here is derived from an EMBL/GenBank/DDBJ whole genome shotgun (WGS) entry which is preliminary data.</text>
</comment>
<proteinExistence type="predicted"/>
<keyword evidence="1" id="KW-0808">Transferase</keyword>
<dbReference type="CDD" id="cd00616">
    <property type="entry name" value="AHBA_syn"/>
    <property type="match status" value="1"/>
</dbReference>
<dbReference type="SUPFAM" id="SSF53383">
    <property type="entry name" value="PLP-dependent transferases"/>
    <property type="match status" value="1"/>
</dbReference>
<dbReference type="PANTHER" id="PTHR30244">
    <property type="entry name" value="TRANSAMINASE"/>
    <property type="match status" value="1"/>
</dbReference>
<dbReference type="InterPro" id="IPR015422">
    <property type="entry name" value="PyrdxlP-dep_Trfase_small"/>
</dbReference>
<dbReference type="Gene3D" id="3.40.640.10">
    <property type="entry name" value="Type I PLP-dependent aspartate aminotransferase-like (Major domain)"/>
    <property type="match status" value="1"/>
</dbReference>
<organism evidence="1">
    <name type="scientific">mine drainage metagenome</name>
    <dbReference type="NCBI Taxonomy" id="410659"/>
    <lineage>
        <taxon>unclassified sequences</taxon>
        <taxon>metagenomes</taxon>
        <taxon>ecological metagenomes</taxon>
    </lineage>
</organism>
<keyword evidence="1" id="KW-0032">Aminotransferase</keyword>
<gene>
    <name evidence="1" type="ORF">CARN2_3588</name>
</gene>
<dbReference type="GO" id="GO:0030170">
    <property type="term" value="F:pyridoxal phosphate binding"/>
    <property type="evidence" value="ECO:0007669"/>
    <property type="project" value="TreeGrafter"/>
</dbReference>
<dbReference type="PIRSF" id="PIRSF000390">
    <property type="entry name" value="PLP_StrS"/>
    <property type="match status" value="1"/>
</dbReference>
<name>E6PT55_9ZZZZ</name>
<dbReference type="Pfam" id="PF01041">
    <property type="entry name" value="DegT_DnrJ_EryC1"/>
    <property type="match status" value="1"/>
</dbReference>
<reference evidence="1" key="1">
    <citation type="submission" date="2009-10" db="EMBL/GenBank/DDBJ databases">
        <title>Diversity of trophic interactions inside an arsenic-rich microbial ecosystem.</title>
        <authorList>
            <person name="Bertin P.N."/>
            <person name="Heinrich-Salmeron A."/>
            <person name="Pelletier E."/>
            <person name="Goulhen-Chollet F."/>
            <person name="Arsene-Ploetze F."/>
            <person name="Gallien S."/>
            <person name="Calteau A."/>
            <person name="Vallenet D."/>
            <person name="Casiot C."/>
            <person name="Chane-Woon-Ming B."/>
            <person name="Giloteaux L."/>
            <person name="Barakat M."/>
            <person name="Bonnefoy V."/>
            <person name="Bruneel O."/>
            <person name="Chandler M."/>
            <person name="Cleiss J."/>
            <person name="Duran R."/>
            <person name="Elbaz-Poulichet F."/>
            <person name="Fonknechten N."/>
            <person name="Lauga B."/>
            <person name="Mornico D."/>
            <person name="Ortet P."/>
            <person name="Schaeffer C."/>
            <person name="Siguier P."/>
            <person name="Alexander Thil Smith A."/>
            <person name="Van Dorsselaer A."/>
            <person name="Weissenbach J."/>
            <person name="Medigue C."/>
            <person name="Le Paslier D."/>
        </authorList>
    </citation>
    <scope>NUCLEOTIDE SEQUENCE</scope>
</reference>
<dbReference type="Gene3D" id="3.90.1150.10">
    <property type="entry name" value="Aspartate Aminotransferase, domain 1"/>
    <property type="match status" value="1"/>
</dbReference>
<dbReference type="AlphaFoldDB" id="E6PT55"/>
<accession>E6PT55</accession>
<dbReference type="EMBL" id="CABM01000049">
    <property type="protein sequence ID" value="CBH98112.1"/>
    <property type="molecule type" value="Genomic_DNA"/>
</dbReference>
<dbReference type="InterPro" id="IPR000653">
    <property type="entry name" value="DegT/StrS_aminotransferase"/>
</dbReference>
<dbReference type="GO" id="GO:0000271">
    <property type="term" value="P:polysaccharide biosynthetic process"/>
    <property type="evidence" value="ECO:0007669"/>
    <property type="project" value="TreeGrafter"/>
</dbReference>
<dbReference type="InterPro" id="IPR015424">
    <property type="entry name" value="PyrdxlP-dep_Trfase"/>
</dbReference>
<dbReference type="PANTHER" id="PTHR30244:SF34">
    <property type="entry name" value="DTDP-4-AMINO-4,6-DIDEOXYGALACTOSE TRANSAMINASE"/>
    <property type="match status" value="1"/>
</dbReference>
<protein>
    <submittedName>
        <fullName evidence="1">Putative DegT/DnrJ/EryC1/StrS aminotransferase</fullName>
    </submittedName>
</protein>
<sequence>MTDADFLPFTRPDLDEATIAGVVEVLRSGWLTTGPWNAKFEQVLSEFFGGRTVRAFNSGTITMEVALRMLGVGPGDEVITTPLSWVATANVVLAVGARPVFVDIDPVTRNLDTSAIEAAITPRTKVILPVHLAGLPCDLDAIGALATRYKLRVLEDAAQAIGSTWRGRRVGSFGDFASFSFHPNKNATSLEGGCLVLPADADPQLAERLRLQGVRRTGLDGMDVDVVGGKANLTDVAARVGWGQMQRLDGFNRRRTELAKAYFAVLDAMKLAERGVQLPVRDFADSNWHMFQIVLPSAVSRAAVMQALKNRGIGTGVHYPPIHLFTLYRKLGFKPGDFPHAERVGAGILTLPLFPAMRDGDIGRVCGALDAVLREFGV</sequence>
<dbReference type="InterPro" id="IPR015421">
    <property type="entry name" value="PyrdxlP-dep_Trfase_major"/>
</dbReference>
<dbReference type="GO" id="GO:0008483">
    <property type="term" value="F:transaminase activity"/>
    <property type="evidence" value="ECO:0007669"/>
    <property type="project" value="UniProtKB-KW"/>
</dbReference>
<evidence type="ECO:0000313" key="1">
    <source>
        <dbReference type="EMBL" id="CBH98112.1"/>
    </source>
</evidence>